<dbReference type="Pfam" id="PF07695">
    <property type="entry name" value="7TMR-DISM_7TM"/>
    <property type="match status" value="1"/>
</dbReference>
<comment type="catalytic activity">
    <reaction evidence="2">
        <text>2 GTP = 3',3'-c-di-GMP + 2 diphosphate</text>
        <dbReference type="Rhea" id="RHEA:24898"/>
        <dbReference type="ChEBI" id="CHEBI:33019"/>
        <dbReference type="ChEBI" id="CHEBI:37565"/>
        <dbReference type="ChEBI" id="CHEBI:58805"/>
        <dbReference type="EC" id="2.7.7.65"/>
    </reaction>
</comment>
<dbReference type="InterPro" id="IPR029787">
    <property type="entry name" value="Nucleotide_cyclase"/>
</dbReference>
<protein>
    <recommendedName>
        <fullName evidence="1">diguanylate cyclase</fullName>
        <ecNumber evidence="1">2.7.7.65</ecNumber>
    </recommendedName>
</protein>
<dbReference type="EC" id="2.7.7.65" evidence="1"/>
<feature type="transmembrane region" description="Helical" evidence="4">
    <location>
        <begin position="399"/>
        <end position="417"/>
    </location>
</feature>
<dbReference type="Pfam" id="PF07696">
    <property type="entry name" value="7TMR-DISMED2"/>
    <property type="match status" value="1"/>
</dbReference>
<name>A0ABM7YQP4_9BURK</name>
<evidence type="ECO:0000256" key="1">
    <source>
        <dbReference type="ARBA" id="ARBA00012528"/>
    </source>
</evidence>
<dbReference type="SMART" id="SM00267">
    <property type="entry name" value="GGDEF"/>
    <property type="match status" value="1"/>
</dbReference>
<evidence type="ECO:0000256" key="4">
    <source>
        <dbReference type="SAM" id="Phobius"/>
    </source>
</evidence>
<dbReference type="Proteomes" id="UP001057498">
    <property type="component" value="Chromosome"/>
</dbReference>
<feature type="region of interest" description="Disordered" evidence="3">
    <location>
        <begin position="623"/>
        <end position="651"/>
    </location>
</feature>
<dbReference type="PANTHER" id="PTHR45138">
    <property type="entry name" value="REGULATORY COMPONENTS OF SENSORY TRANSDUCTION SYSTEM"/>
    <property type="match status" value="1"/>
</dbReference>
<keyword evidence="8" id="KW-1185">Reference proteome</keyword>
<feature type="transmembrane region" description="Helical" evidence="4">
    <location>
        <begin position="214"/>
        <end position="236"/>
    </location>
</feature>
<dbReference type="InterPro" id="IPR011623">
    <property type="entry name" value="7TMR_DISM_rcpt_extracell_dom1"/>
</dbReference>
<keyword evidence="5" id="KW-0732">Signal</keyword>
<dbReference type="InterPro" id="IPR050469">
    <property type="entry name" value="Diguanylate_Cyclase"/>
</dbReference>
<feature type="transmembrane region" description="Helical" evidence="4">
    <location>
        <begin position="243"/>
        <end position="261"/>
    </location>
</feature>
<dbReference type="Gene3D" id="2.60.40.2380">
    <property type="match status" value="1"/>
</dbReference>
<gene>
    <name evidence="7" type="ORF">CATMQ487_38470</name>
</gene>
<dbReference type="PANTHER" id="PTHR45138:SF9">
    <property type="entry name" value="DIGUANYLATE CYCLASE DGCM-RELATED"/>
    <property type="match status" value="1"/>
</dbReference>
<feature type="transmembrane region" description="Helical" evidence="4">
    <location>
        <begin position="339"/>
        <end position="359"/>
    </location>
</feature>
<reference evidence="7" key="1">
    <citation type="submission" date="2022-04" db="EMBL/GenBank/DDBJ databases">
        <title>Whole genome sequence of Sphaerotilus sp. FB-5.</title>
        <authorList>
            <person name="Takeda M."/>
            <person name="Narihara S."/>
            <person name="Akimoto M."/>
            <person name="Akimoto R."/>
            <person name="Nishiyashiki S."/>
            <person name="Murakami T."/>
        </authorList>
    </citation>
    <scope>NUCLEOTIDE SEQUENCE</scope>
    <source>
        <strain evidence="7">FB-5</strain>
    </source>
</reference>
<dbReference type="CDD" id="cd01949">
    <property type="entry name" value="GGDEF"/>
    <property type="match status" value="1"/>
</dbReference>
<feature type="domain" description="GGDEF" evidence="6">
    <location>
        <begin position="489"/>
        <end position="632"/>
    </location>
</feature>
<feature type="transmembrane region" description="Helical" evidence="4">
    <location>
        <begin position="313"/>
        <end position="333"/>
    </location>
</feature>
<evidence type="ECO:0000259" key="6">
    <source>
        <dbReference type="PROSITE" id="PS50887"/>
    </source>
</evidence>
<evidence type="ECO:0000313" key="7">
    <source>
        <dbReference type="EMBL" id="BDI06877.1"/>
    </source>
</evidence>
<dbReference type="RefSeq" id="WP_310742545.1">
    <property type="nucleotide sequence ID" value="NZ_AP025730.1"/>
</dbReference>
<feature type="transmembrane region" description="Helical" evidence="4">
    <location>
        <begin position="281"/>
        <end position="301"/>
    </location>
</feature>
<dbReference type="InterPro" id="IPR000160">
    <property type="entry name" value="GGDEF_dom"/>
</dbReference>
<evidence type="ECO:0000256" key="5">
    <source>
        <dbReference type="SAM" id="SignalP"/>
    </source>
</evidence>
<keyword evidence="4" id="KW-1133">Transmembrane helix</keyword>
<dbReference type="Gene3D" id="3.30.70.270">
    <property type="match status" value="1"/>
</dbReference>
<feature type="transmembrane region" description="Helical" evidence="4">
    <location>
        <begin position="366"/>
        <end position="387"/>
    </location>
</feature>
<dbReference type="SUPFAM" id="SSF55073">
    <property type="entry name" value="Nucleotide cyclase"/>
    <property type="match status" value="1"/>
</dbReference>
<dbReference type="PROSITE" id="PS50887">
    <property type="entry name" value="GGDEF"/>
    <property type="match status" value="1"/>
</dbReference>
<proteinExistence type="predicted"/>
<sequence length="651" mass="70583">MIAGTARLGWPDWLARLMWGLLWGLLCSLMGPQALAAQADAGTVSAARTVNTIEVHPGAPLRVVAPQVQVLEDADARLDTAQVLHRLDGWTQPGGDAIRLGSARSAFWLRLRLANRGTGPGEFVLALGSVRQDHVRWVVADPSGRVELERDSGERSPRSTRLIDTQELVLPLALAAGQQRDVYVRIQSHDGLSEPMALEVGSRDRFQDRARQRLALMALYCGALLALLAYNLFLFLSTRGPEFAAYVIYAAGLLLWNLAYHGIGFEWFWRDQPILNHQLPLIGGALAHAGAWWFVPAYLRLHERPGLQGPLRAYRLAAWAHLVCIPLALADFYTLSTYIAFAIGTPMLLYTPVLAWRLALQGQREAVFLALAFVAPVPALLLFYAQLFGVLSMGEWGRFSIQIGSFIEMVLLAFGLADSMNALKAQKLAAERALAHSLERQVGERTRDLEAANRLLCTQAVTDELTGVFNRRRFNEACAAEFGSGVARRPFALAMFDLDHFKRYNDVYGHQAGDKVLRQVAQGVAAALGARGEVYRLGGEEFAALFAANGPNEALAVTQSLLTAIRALDLPHGGNPCGRVTASFGVQWCNHGNGNGSGSMAGLDPDLLYASADQALYQAKAQGRDRAVAQRQPPGEAPVAAGGCAAGVEPA</sequence>
<dbReference type="InterPro" id="IPR043128">
    <property type="entry name" value="Rev_trsase/Diguanyl_cyclase"/>
</dbReference>
<evidence type="ECO:0000313" key="8">
    <source>
        <dbReference type="Proteomes" id="UP001057498"/>
    </source>
</evidence>
<feature type="signal peptide" evidence="5">
    <location>
        <begin position="1"/>
        <end position="36"/>
    </location>
</feature>
<dbReference type="NCBIfam" id="TIGR00254">
    <property type="entry name" value="GGDEF"/>
    <property type="match status" value="1"/>
</dbReference>
<organism evidence="7 8">
    <name type="scientific">Sphaerotilus microaerophilus</name>
    <dbReference type="NCBI Taxonomy" id="2914710"/>
    <lineage>
        <taxon>Bacteria</taxon>
        <taxon>Pseudomonadati</taxon>
        <taxon>Pseudomonadota</taxon>
        <taxon>Betaproteobacteria</taxon>
        <taxon>Burkholderiales</taxon>
        <taxon>Sphaerotilaceae</taxon>
        <taxon>Sphaerotilus</taxon>
    </lineage>
</organism>
<dbReference type="InterPro" id="IPR011622">
    <property type="entry name" value="7TMR_DISM_rcpt_extracell_dom2"/>
</dbReference>
<evidence type="ECO:0000256" key="2">
    <source>
        <dbReference type="ARBA" id="ARBA00034247"/>
    </source>
</evidence>
<keyword evidence="4" id="KW-0472">Membrane</keyword>
<feature type="compositionally biased region" description="Low complexity" evidence="3">
    <location>
        <begin position="633"/>
        <end position="651"/>
    </location>
</feature>
<keyword evidence="4" id="KW-0812">Transmembrane</keyword>
<dbReference type="Pfam" id="PF00990">
    <property type="entry name" value="GGDEF"/>
    <property type="match status" value="1"/>
</dbReference>
<evidence type="ECO:0000256" key="3">
    <source>
        <dbReference type="SAM" id="MobiDB-lite"/>
    </source>
</evidence>
<feature type="chain" id="PRO_5046058667" description="diguanylate cyclase" evidence="5">
    <location>
        <begin position="37"/>
        <end position="651"/>
    </location>
</feature>
<dbReference type="EMBL" id="AP025730">
    <property type="protein sequence ID" value="BDI06877.1"/>
    <property type="molecule type" value="Genomic_DNA"/>
</dbReference>
<accession>A0ABM7YQP4</accession>